<reference evidence="2 3" key="1">
    <citation type="journal article" date="2016" name="Environ. Microbiol.">
        <title>Genomic resolution of a cold subsurface aquifer community provides metabolic insights for novel microbes adapted to high CO concentrations.</title>
        <authorList>
            <person name="Probst A.J."/>
            <person name="Castelle C.J."/>
            <person name="Singh A."/>
            <person name="Brown C.T."/>
            <person name="Anantharaman K."/>
            <person name="Sharon I."/>
            <person name="Hug L.A."/>
            <person name="Burstein D."/>
            <person name="Emerson J.B."/>
            <person name="Thomas B.C."/>
            <person name="Banfield J.F."/>
        </authorList>
    </citation>
    <scope>NUCLEOTIDE SEQUENCE [LARGE SCALE GENOMIC DNA]</scope>
    <source>
        <strain evidence="2">CG2_30_33_16</strain>
    </source>
</reference>
<dbReference type="Proteomes" id="UP000183758">
    <property type="component" value="Unassembled WGS sequence"/>
</dbReference>
<evidence type="ECO:0000313" key="2">
    <source>
        <dbReference type="EMBL" id="OIP83632.1"/>
    </source>
</evidence>
<gene>
    <name evidence="2" type="ORF">AUK04_03200</name>
</gene>
<protein>
    <recommendedName>
        <fullName evidence="1">ParB/Spo0J HTH domain-containing protein</fullName>
    </recommendedName>
</protein>
<dbReference type="SUPFAM" id="SSF109709">
    <property type="entry name" value="KorB DNA-binding domain-like"/>
    <property type="match status" value="1"/>
</dbReference>
<dbReference type="InterPro" id="IPR041468">
    <property type="entry name" value="HTH_ParB/Spo0J"/>
</dbReference>
<feature type="domain" description="ParB/Spo0J HTH" evidence="1">
    <location>
        <begin position="17"/>
        <end position="113"/>
    </location>
</feature>
<evidence type="ECO:0000259" key="1">
    <source>
        <dbReference type="Pfam" id="PF17762"/>
    </source>
</evidence>
<dbReference type="Pfam" id="PF17762">
    <property type="entry name" value="HTH_ParB"/>
    <property type="match status" value="1"/>
</dbReference>
<comment type="caution">
    <text evidence="2">The sequence shown here is derived from an EMBL/GenBank/DDBJ whole genome shotgun (WGS) entry which is preliminary data.</text>
</comment>
<dbReference type="AlphaFoldDB" id="A0A1J5HXG9"/>
<name>A0A1J5HXG9_9BACT</name>
<evidence type="ECO:0000313" key="3">
    <source>
        <dbReference type="Proteomes" id="UP000183758"/>
    </source>
</evidence>
<proteinExistence type="predicted"/>
<organism evidence="2 3">
    <name type="scientific">Candidatus Roizmanbacteria bacterium CG2_30_33_16</name>
    <dbReference type="NCBI Taxonomy" id="1805340"/>
    <lineage>
        <taxon>Bacteria</taxon>
        <taxon>Candidatus Roizmaniibacteriota</taxon>
    </lineage>
</organism>
<dbReference type="EMBL" id="MNZM01000078">
    <property type="protein sequence ID" value="OIP83632.1"/>
    <property type="molecule type" value="Genomic_DNA"/>
</dbReference>
<sequence>MNDQLRERLLAFSTDKDIFNKAKQLLLLRKEYQLKIKDIADVFQVKSSYICQLMRLNHLPEMIKDGYYGKQINISLLFIISRLRSEQDIVNAYEKILQSGFSVAQTESLVREILYKIKDKGDYLNREEIKGLFKLIKDVNPDLMIKFRQTKIKTLLRIEMKGNLETTSTLIRRIIS</sequence>
<dbReference type="Gene3D" id="1.10.10.2830">
    <property type="match status" value="1"/>
</dbReference>
<accession>A0A1J5HXG9</accession>